<protein>
    <submittedName>
        <fullName evidence="2">Unannotated protein</fullName>
    </submittedName>
</protein>
<feature type="region of interest" description="Disordered" evidence="1">
    <location>
        <begin position="24"/>
        <end position="47"/>
    </location>
</feature>
<organism evidence="2">
    <name type="scientific">freshwater metagenome</name>
    <dbReference type="NCBI Taxonomy" id="449393"/>
    <lineage>
        <taxon>unclassified sequences</taxon>
        <taxon>metagenomes</taxon>
        <taxon>ecological metagenomes</taxon>
    </lineage>
</organism>
<sequence>MGLSGYWAVRMSSMAIGLQGGRYSTRVQPNSQERKLAKPVDSVVHGG</sequence>
<gene>
    <name evidence="2" type="ORF">UFOPK4354_01660</name>
</gene>
<dbReference type="AlphaFoldDB" id="A0A6J7UQV2"/>
<evidence type="ECO:0000256" key="1">
    <source>
        <dbReference type="SAM" id="MobiDB-lite"/>
    </source>
</evidence>
<proteinExistence type="predicted"/>
<evidence type="ECO:0000313" key="2">
    <source>
        <dbReference type="EMBL" id="CAB5068814.1"/>
    </source>
</evidence>
<accession>A0A6J7UQV2</accession>
<dbReference type="EMBL" id="CAFBQW010000231">
    <property type="protein sequence ID" value="CAB5068814.1"/>
    <property type="molecule type" value="Genomic_DNA"/>
</dbReference>
<name>A0A6J7UQV2_9ZZZZ</name>
<reference evidence="2" key="1">
    <citation type="submission" date="2020-05" db="EMBL/GenBank/DDBJ databases">
        <authorList>
            <person name="Chiriac C."/>
            <person name="Salcher M."/>
            <person name="Ghai R."/>
            <person name="Kavagutti S V."/>
        </authorList>
    </citation>
    <scope>NUCLEOTIDE SEQUENCE</scope>
</reference>